<feature type="domain" description="UvrD-like helicase ATP-binding" evidence="6">
    <location>
        <begin position="202"/>
        <end position="595"/>
    </location>
</feature>
<keyword evidence="1 5" id="KW-0547">Nucleotide-binding</keyword>
<dbReference type="GO" id="GO:0003677">
    <property type="term" value="F:DNA binding"/>
    <property type="evidence" value="ECO:0007669"/>
    <property type="project" value="InterPro"/>
</dbReference>
<evidence type="ECO:0000313" key="8">
    <source>
        <dbReference type="Proteomes" id="UP000544110"/>
    </source>
</evidence>
<dbReference type="EMBL" id="JACCAC010000001">
    <property type="protein sequence ID" value="NYG54030.1"/>
    <property type="molecule type" value="Genomic_DNA"/>
</dbReference>
<keyword evidence="3 5" id="KW-0347">Helicase</keyword>
<evidence type="ECO:0000256" key="2">
    <source>
        <dbReference type="ARBA" id="ARBA00022801"/>
    </source>
</evidence>
<name>A0A7Y9UUW2_9ACTN</name>
<dbReference type="InterPro" id="IPR027417">
    <property type="entry name" value="P-loop_NTPase"/>
</dbReference>
<dbReference type="PANTHER" id="PTHR11070">
    <property type="entry name" value="UVRD / RECB / PCRA DNA HELICASE FAMILY MEMBER"/>
    <property type="match status" value="1"/>
</dbReference>
<keyword evidence="4 5" id="KW-0067">ATP-binding</keyword>
<evidence type="ECO:0000259" key="6">
    <source>
        <dbReference type="PROSITE" id="PS51198"/>
    </source>
</evidence>
<evidence type="ECO:0000256" key="5">
    <source>
        <dbReference type="PROSITE-ProRule" id="PRU00560"/>
    </source>
</evidence>
<evidence type="ECO:0000256" key="1">
    <source>
        <dbReference type="ARBA" id="ARBA00022741"/>
    </source>
</evidence>
<sequence>MSDEQNPQVTTDVSGDVATREVAAEQAFVDTVYARLATSTQAAQALAKEGHDRGRLGHEGGLVERDAMVFQAAKRIAQLDAAHEGLVFGRLDLRSALDPAPRYIGRIGLRDEQRDTLLIDWRAPAAAVFYQATAAEPTGVVRRRVLRATGRRVVGVEDELLDAQAHEDELAEGRELPIVGEGALMAQLSRARDRTMHSIVATIQAEQDRAIRAPAKGVVAISGGPGTGKTVVALHRVAFLLYSDRRRYESGGVLVVGPSGVFMRYIERVLPSLGETAVALRSLGEVVDGLRTTRHDEPAVADVKGSARMAEVLRRLARQQAPGSPREFSVFWRDDRLVLDRGTLGRVRRQLVSQGRRNRQLTRAPRALLDQLWRQVRSERGRERGREQFDDDLLSDRRFVDFAAAWWPPLTALEVFGWLRDPELLARVADGVLSAEEQRLLGKSWSGEVDERTLSIEDVPLVDELRYLLGDVPQRTDEAHDLDDTLSVAEGGVDLQELTTASDREFAPTGRAWAPPTHRLEDDPFAHVLVDEAQDLTPMQWRMVGRRGRTATWTIVGDPAQSSWPVRAEAEAARAEAVEGKVVHAFHLSTNYRNSSEIYAHAAAYAERVGLDADLPTAVRSTGVEPVVLEGVGDADLEAAVREAVAEVAAQVAGTVGIVVPVARRSEVNAWLASWPEVAGDAPSARAAVDSAVAPSGEDRVVVLTGLDTKGLEFDGIVVVRPQEIEDESATGRATLYVVLTRATQLLTTVG</sequence>
<dbReference type="GO" id="GO:0000725">
    <property type="term" value="P:recombinational repair"/>
    <property type="evidence" value="ECO:0007669"/>
    <property type="project" value="TreeGrafter"/>
</dbReference>
<keyword evidence="8" id="KW-1185">Reference proteome</keyword>
<dbReference type="AlphaFoldDB" id="A0A7Y9UUW2"/>
<dbReference type="Pfam" id="PF13245">
    <property type="entry name" value="AAA_19"/>
    <property type="match status" value="1"/>
</dbReference>
<dbReference type="InterPro" id="IPR014016">
    <property type="entry name" value="UvrD-like_ATP-bd"/>
</dbReference>
<comment type="caution">
    <text evidence="7">The sequence shown here is derived from an EMBL/GenBank/DDBJ whole genome shotgun (WGS) entry which is preliminary data.</text>
</comment>
<dbReference type="Proteomes" id="UP000544110">
    <property type="component" value="Unassembled WGS sequence"/>
</dbReference>
<accession>A0A7Y9UUW2</accession>
<dbReference type="PROSITE" id="PS51198">
    <property type="entry name" value="UVRD_HELICASE_ATP_BIND"/>
    <property type="match status" value="1"/>
</dbReference>
<feature type="binding site" evidence="5">
    <location>
        <begin position="223"/>
        <end position="230"/>
    </location>
    <ligand>
        <name>ATP</name>
        <dbReference type="ChEBI" id="CHEBI:30616"/>
    </ligand>
</feature>
<evidence type="ECO:0000256" key="4">
    <source>
        <dbReference type="ARBA" id="ARBA00022840"/>
    </source>
</evidence>
<organism evidence="7 8">
    <name type="scientific">Nocardioides perillae</name>
    <dbReference type="NCBI Taxonomy" id="1119534"/>
    <lineage>
        <taxon>Bacteria</taxon>
        <taxon>Bacillati</taxon>
        <taxon>Actinomycetota</taxon>
        <taxon>Actinomycetes</taxon>
        <taxon>Propionibacteriales</taxon>
        <taxon>Nocardioidaceae</taxon>
        <taxon>Nocardioides</taxon>
    </lineage>
</organism>
<reference evidence="7 8" key="1">
    <citation type="submission" date="2020-07" db="EMBL/GenBank/DDBJ databases">
        <title>Sequencing the genomes of 1000 actinobacteria strains.</title>
        <authorList>
            <person name="Klenk H.-P."/>
        </authorList>
    </citation>
    <scope>NUCLEOTIDE SEQUENCE [LARGE SCALE GENOMIC DNA]</scope>
    <source>
        <strain evidence="7 8">DSM 24552</strain>
    </source>
</reference>
<dbReference type="GO" id="GO:0043138">
    <property type="term" value="F:3'-5' DNA helicase activity"/>
    <property type="evidence" value="ECO:0007669"/>
    <property type="project" value="TreeGrafter"/>
</dbReference>
<dbReference type="RefSeq" id="WP_425489979.1">
    <property type="nucleotide sequence ID" value="NZ_JACCAC010000001.1"/>
</dbReference>
<evidence type="ECO:0000256" key="3">
    <source>
        <dbReference type="ARBA" id="ARBA00022806"/>
    </source>
</evidence>
<dbReference type="GO" id="GO:0016787">
    <property type="term" value="F:hydrolase activity"/>
    <property type="evidence" value="ECO:0007669"/>
    <property type="project" value="UniProtKB-UniRule"/>
</dbReference>
<proteinExistence type="predicted"/>
<keyword evidence="2 5" id="KW-0378">Hydrolase</keyword>
<dbReference type="GO" id="GO:0005524">
    <property type="term" value="F:ATP binding"/>
    <property type="evidence" value="ECO:0007669"/>
    <property type="project" value="UniProtKB-UniRule"/>
</dbReference>
<protein>
    <recommendedName>
        <fullName evidence="6">UvrD-like helicase ATP-binding domain-containing protein</fullName>
    </recommendedName>
</protein>
<gene>
    <name evidence="7" type="ORF">BJ989_000334</name>
</gene>
<dbReference type="GO" id="GO:0005829">
    <property type="term" value="C:cytosol"/>
    <property type="evidence" value="ECO:0007669"/>
    <property type="project" value="TreeGrafter"/>
</dbReference>
<dbReference type="Gene3D" id="3.40.50.300">
    <property type="entry name" value="P-loop containing nucleotide triphosphate hydrolases"/>
    <property type="match status" value="3"/>
</dbReference>
<dbReference type="InterPro" id="IPR000212">
    <property type="entry name" value="DNA_helicase_UvrD/REP"/>
</dbReference>
<evidence type="ECO:0000313" key="7">
    <source>
        <dbReference type="EMBL" id="NYG54030.1"/>
    </source>
</evidence>
<dbReference type="SUPFAM" id="SSF52540">
    <property type="entry name" value="P-loop containing nucleoside triphosphate hydrolases"/>
    <property type="match status" value="1"/>
</dbReference>
<dbReference type="PANTHER" id="PTHR11070:SF45">
    <property type="entry name" value="DNA 3'-5' HELICASE"/>
    <property type="match status" value="1"/>
</dbReference>